<dbReference type="RefSeq" id="WP_254093360.1">
    <property type="nucleotide sequence ID" value="NZ_JAHESC010000056.1"/>
</dbReference>
<evidence type="ECO:0000313" key="3">
    <source>
        <dbReference type="EMBL" id="MBT1690141.1"/>
    </source>
</evidence>
<dbReference type="GO" id="GO:0006508">
    <property type="term" value="P:proteolysis"/>
    <property type="evidence" value="ECO:0007669"/>
    <property type="project" value="InterPro"/>
</dbReference>
<name>A0AAP2GK71_9BACT</name>
<dbReference type="CDD" id="cd02258">
    <property type="entry name" value="Peptidase_C25_N"/>
    <property type="match status" value="1"/>
</dbReference>
<dbReference type="InterPro" id="IPR029031">
    <property type="entry name" value="Gingipain_N_sf"/>
</dbReference>
<dbReference type="Gene3D" id="3.40.50.1460">
    <property type="match status" value="1"/>
</dbReference>
<accession>A0AAP2GK71</accession>
<evidence type="ECO:0000313" key="4">
    <source>
        <dbReference type="Proteomes" id="UP001319180"/>
    </source>
</evidence>
<dbReference type="Proteomes" id="UP001319180">
    <property type="component" value="Unassembled WGS sequence"/>
</dbReference>
<dbReference type="EMBL" id="JAHESC010000056">
    <property type="protein sequence ID" value="MBT1690141.1"/>
    <property type="molecule type" value="Genomic_DNA"/>
</dbReference>
<organism evidence="3 4">
    <name type="scientific">Dawidia soli</name>
    <dbReference type="NCBI Taxonomy" id="2782352"/>
    <lineage>
        <taxon>Bacteria</taxon>
        <taxon>Pseudomonadati</taxon>
        <taxon>Bacteroidota</taxon>
        <taxon>Cytophagia</taxon>
        <taxon>Cytophagales</taxon>
        <taxon>Chryseotaleaceae</taxon>
        <taxon>Dawidia</taxon>
    </lineage>
</organism>
<evidence type="ECO:0000259" key="2">
    <source>
        <dbReference type="Pfam" id="PF01364"/>
    </source>
</evidence>
<sequence length="1118" mass="123714">MLAGLLALGPLLLTAQSSVLQSGSWYKMAVPARGVYRISYDQFRKMGFAGSTDPRNIRIHGNPGGMLPQPNAADRPHDLVESAIFIQGEADGVFNSGDYILFYAEGPALERADASRRFTRYESNLYSERNYYFITVGDTPGKRLAEAENLNGSYPVVNRFDDYAYHEVDQHNELSSGREWFGESFYTAGEQTITVDMPGIIESAPIRLVSDVMSRSTSQTSFKVYLNNTLLGEQTIAGLPDSQYALKGIHRRDTLQASLGSVSVSGRATHEVKFQYVKTGTGTGYIDFFLLQVERALALYKDQVVFRSYASVGQTASTFTIDGAGTQTTVWDITDPNTPAWQTTAGSFSTSTTTLKEFIVFRSTAPAPEFIGSVSNQNLRGMPAPNLIIVAHPDFLGAAQRLAAHRESHSHWTVQIVTPQEIYNEFSSGRQDVTAIRDFVKYIYDKSPGTLRALLLFGKGSYDYKDRIVSNTNFVPTYESRNSLEPLATYSSDDYYGFLEPDEGQWSEQIVQVHTLDIGVGRLPVKSVAEANVAVDKIIYYDTNRKSYNRWRKQIMFVADDGNTVDDFTTDHQFQANNMAASIESLQPEFDTRKIFMGVYHKTVRPNGEVVPEMTEDIVRTFDKGALVINYTGHGSEQVWADERVFTETEVKALENKLYPFVVTATCEFGRNDDPVVVSSAEQILLRPEGGAIGLVTTARPVYSLTNFDLNRAFYKALFQKQDNYYQPLGEVYRLTKNNTVAAVGNRNFSLLADPSMTLAMPYQYVAVTAIQTATGSDTLKALSTVEVTGEVRDAGGNRLDNFNGTLEATLFDKPTPYITVGKNDPPFSFSQWDNALFRGKAKVEHGTFTFTFIVPKNLVYEIGPGKLSLYASDPQHLRDASGATSAFRVGGSEPNVPPDNTPPQIALYMGDTTFVSGGIVNPSTTLVARLHDASGINISNYGIGNALVAVLDDGTIYKVSDYYEADVNDFTRGWVNFPLHNLTPGRHTLTLKAWDTYNNPAQAQINFVVTDGEALVIETFSNYPNPFRDGTTLFFTHNRVGDDLEGELVVYDVTGLELKRASFTVSESSYRVELPRLTVAADLDKNVSGGLYLARVAVRSLTNGSKNERVTKLITVK</sequence>
<keyword evidence="1" id="KW-0732">Signal</keyword>
<dbReference type="NCBIfam" id="NF033707">
    <property type="entry name" value="T9SS_sortase"/>
    <property type="match status" value="1"/>
</dbReference>
<dbReference type="AlphaFoldDB" id="A0AAP2GK71"/>
<reference evidence="3 4" key="1">
    <citation type="submission" date="2021-05" db="EMBL/GenBank/DDBJ databases">
        <title>A Polyphasic approach of four new species of the genus Ohtaekwangia: Ohtaekwangia histidinii sp. nov., Ohtaekwangia cretensis sp. nov., Ohtaekwangia indiensis sp. nov., Ohtaekwangia reichenbachii sp. nov. from diverse environment.</title>
        <authorList>
            <person name="Octaviana S."/>
        </authorList>
    </citation>
    <scope>NUCLEOTIDE SEQUENCE [LARGE SCALE GENOMIC DNA]</scope>
    <source>
        <strain evidence="3 4">PWU37</strain>
    </source>
</reference>
<dbReference type="InterPro" id="IPR029030">
    <property type="entry name" value="Caspase-like_dom_sf"/>
</dbReference>
<gene>
    <name evidence="3" type="primary">porU</name>
    <name evidence="3" type="ORF">KK078_26490</name>
</gene>
<dbReference type="InterPro" id="IPR001769">
    <property type="entry name" value="Gingipain"/>
</dbReference>
<dbReference type="GO" id="GO:0008234">
    <property type="term" value="F:cysteine-type peptidase activity"/>
    <property type="evidence" value="ECO:0007669"/>
    <property type="project" value="InterPro"/>
</dbReference>
<dbReference type="Pfam" id="PF01364">
    <property type="entry name" value="Peptidase_C25"/>
    <property type="match status" value="1"/>
</dbReference>
<dbReference type="SUPFAM" id="SSF52129">
    <property type="entry name" value="Caspase-like"/>
    <property type="match status" value="1"/>
</dbReference>
<keyword evidence="4" id="KW-1185">Reference proteome</keyword>
<protein>
    <submittedName>
        <fullName evidence="3">Type IX secretion system sortase PorU</fullName>
    </submittedName>
</protein>
<proteinExistence type="predicted"/>
<feature type="domain" description="Gingipain" evidence="2">
    <location>
        <begin position="388"/>
        <end position="759"/>
    </location>
</feature>
<dbReference type="Gene3D" id="3.40.50.10390">
    <property type="entry name" value="Gingipain r, domain 1"/>
    <property type="match status" value="1"/>
</dbReference>
<evidence type="ECO:0000256" key="1">
    <source>
        <dbReference type="ARBA" id="ARBA00022729"/>
    </source>
</evidence>
<comment type="caution">
    <text evidence="3">The sequence shown here is derived from an EMBL/GenBank/DDBJ whole genome shotgun (WGS) entry which is preliminary data.</text>
</comment>